<feature type="transmembrane region" description="Helical" evidence="1">
    <location>
        <begin position="12"/>
        <end position="34"/>
    </location>
</feature>
<dbReference type="Proteomes" id="UP001500683">
    <property type="component" value="Unassembled WGS sequence"/>
</dbReference>
<feature type="transmembrane region" description="Helical" evidence="1">
    <location>
        <begin position="46"/>
        <end position="65"/>
    </location>
</feature>
<comment type="caution">
    <text evidence="2">The sequence shown here is derived from an EMBL/GenBank/DDBJ whole genome shotgun (WGS) entry which is preliminary data.</text>
</comment>
<evidence type="ECO:0000313" key="3">
    <source>
        <dbReference type="Proteomes" id="UP001500683"/>
    </source>
</evidence>
<evidence type="ECO:0000256" key="1">
    <source>
        <dbReference type="SAM" id="Phobius"/>
    </source>
</evidence>
<feature type="transmembrane region" description="Helical" evidence="1">
    <location>
        <begin position="77"/>
        <end position="110"/>
    </location>
</feature>
<protein>
    <recommendedName>
        <fullName evidence="4">Integral membrane protein</fullName>
    </recommendedName>
</protein>
<keyword evidence="3" id="KW-1185">Reference proteome</keyword>
<proteinExistence type="predicted"/>
<accession>A0ABP7W153</accession>
<reference evidence="3" key="1">
    <citation type="journal article" date="2019" name="Int. J. Syst. Evol. Microbiol.">
        <title>The Global Catalogue of Microorganisms (GCM) 10K type strain sequencing project: providing services to taxonomists for standard genome sequencing and annotation.</title>
        <authorList>
            <consortium name="The Broad Institute Genomics Platform"/>
            <consortium name="The Broad Institute Genome Sequencing Center for Infectious Disease"/>
            <person name="Wu L."/>
            <person name="Ma J."/>
        </authorList>
    </citation>
    <scope>NUCLEOTIDE SEQUENCE [LARGE SCALE GENOMIC DNA]</scope>
    <source>
        <strain evidence="3">JCM 16702</strain>
    </source>
</reference>
<name>A0ABP7W153_9ACTN</name>
<evidence type="ECO:0000313" key="2">
    <source>
        <dbReference type="EMBL" id="GAA4078274.1"/>
    </source>
</evidence>
<gene>
    <name evidence="2" type="ORF">GCM10022214_40320</name>
</gene>
<dbReference type="EMBL" id="BAAAZG010000025">
    <property type="protein sequence ID" value="GAA4078274.1"/>
    <property type="molecule type" value="Genomic_DNA"/>
</dbReference>
<organism evidence="2 3">
    <name type="scientific">Actinomadura miaoliensis</name>
    <dbReference type="NCBI Taxonomy" id="430685"/>
    <lineage>
        <taxon>Bacteria</taxon>
        <taxon>Bacillati</taxon>
        <taxon>Actinomycetota</taxon>
        <taxon>Actinomycetes</taxon>
        <taxon>Streptosporangiales</taxon>
        <taxon>Thermomonosporaceae</taxon>
        <taxon>Actinomadura</taxon>
    </lineage>
</organism>
<keyword evidence="1" id="KW-0812">Transmembrane</keyword>
<evidence type="ECO:0008006" key="4">
    <source>
        <dbReference type="Google" id="ProtNLM"/>
    </source>
</evidence>
<keyword evidence="1" id="KW-0472">Membrane</keyword>
<sequence length="121" mass="12106">MAGMAAVRTMATCPAWGFLAATVDALLIAGYLAVIGSEGPEATPGIVWLFASFMALLAVLSAVAASTARTNRRLSATAFIAAGVGHAALGIVGLASIGLPFLLLAIPLLVTGIATRRAEPS</sequence>
<keyword evidence="1" id="KW-1133">Transmembrane helix</keyword>